<evidence type="ECO:0000256" key="3">
    <source>
        <dbReference type="ARBA" id="ARBA00023015"/>
    </source>
</evidence>
<dbReference type="CDD" id="cd00609">
    <property type="entry name" value="AAT_like"/>
    <property type="match status" value="1"/>
</dbReference>
<dbReference type="SUPFAM" id="SSF46785">
    <property type="entry name" value="Winged helix' DNA-binding domain"/>
    <property type="match status" value="1"/>
</dbReference>
<feature type="domain" description="HTH gntR-type" evidence="6">
    <location>
        <begin position="10"/>
        <end position="78"/>
    </location>
</feature>
<evidence type="ECO:0000313" key="8">
    <source>
        <dbReference type="Proteomes" id="UP000236893"/>
    </source>
</evidence>
<dbReference type="GO" id="GO:0003677">
    <property type="term" value="F:DNA binding"/>
    <property type="evidence" value="ECO:0007669"/>
    <property type="project" value="UniProtKB-KW"/>
</dbReference>
<evidence type="ECO:0000259" key="6">
    <source>
        <dbReference type="PROSITE" id="PS50949"/>
    </source>
</evidence>
<dbReference type="CDD" id="cd07377">
    <property type="entry name" value="WHTH_GntR"/>
    <property type="match status" value="1"/>
</dbReference>
<dbReference type="InterPro" id="IPR015424">
    <property type="entry name" value="PyrdxlP-dep_Trfase"/>
</dbReference>
<keyword evidence="8" id="KW-1185">Reference proteome</keyword>
<gene>
    <name evidence="7" type="ORF">C3K47_15070</name>
</gene>
<keyword evidence="3" id="KW-0805">Transcription regulation</keyword>
<dbReference type="SUPFAM" id="SSF53383">
    <property type="entry name" value="PLP-dependent transferases"/>
    <property type="match status" value="1"/>
</dbReference>
<dbReference type="Gene3D" id="3.90.1150.10">
    <property type="entry name" value="Aspartate Aminotransferase, domain 1"/>
    <property type="match status" value="1"/>
</dbReference>
<keyword evidence="2" id="KW-0663">Pyridoxal phosphate</keyword>
<dbReference type="PANTHER" id="PTHR46577:SF2">
    <property type="entry name" value="TRANSCRIPTIONAL REGULATORY PROTEIN"/>
    <property type="match status" value="1"/>
</dbReference>
<dbReference type="OrthoDB" id="9802328at2"/>
<dbReference type="PANTHER" id="PTHR46577">
    <property type="entry name" value="HTH-TYPE TRANSCRIPTIONAL REGULATORY PROTEIN GABR"/>
    <property type="match status" value="1"/>
</dbReference>
<dbReference type="Gene3D" id="1.10.10.10">
    <property type="entry name" value="Winged helix-like DNA-binding domain superfamily/Winged helix DNA-binding domain"/>
    <property type="match status" value="1"/>
</dbReference>
<comment type="caution">
    <text evidence="7">The sequence shown here is derived from an EMBL/GenBank/DDBJ whole genome shotgun (WGS) entry which is preliminary data.</text>
</comment>
<dbReference type="GO" id="GO:0003700">
    <property type="term" value="F:DNA-binding transcription factor activity"/>
    <property type="evidence" value="ECO:0007669"/>
    <property type="project" value="InterPro"/>
</dbReference>
<dbReference type="Proteomes" id="UP000236893">
    <property type="component" value="Unassembled WGS sequence"/>
</dbReference>
<keyword evidence="5" id="KW-0804">Transcription</keyword>
<dbReference type="AlphaFoldDB" id="A0A2S4ZZT3"/>
<dbReference type="SMART" id="SM00345">
    <property type="entry name" value="HTH_GNTR"/>
    <property type="match status" value="1"/>
</dbReference>
<dbReference type="Pfam" id="PF00392">
    <property type="entry name" value="GntR"/>
    <property type="match status" value="1"/>
</dbReference>
<dbReference type="InterPro" id="IPR000524">
    <property type="entry name" value="Tscrpt_reg_HTH_GntR"/>
</dbReference>
<evidence type="ECO:0000256" key="5">
    <source>
        <dbReference type="ARBA" id="ARBA00023163"/>
    </source>
</evidence>
<dbReference type="InterPro" id="IPR004839">
    <property type="entry name" value="Aminotransferase_I/II_large"/>
</dbReference>
<dbReference type="GO" id="GO:0030170">
    <property type="term" value="F:pyridoxal phosphate binding"/>
    <property type="evidence" value="ECO:0007669"/>
    <property type="project" value="InterPro"/>
</dbReference>
<sequence>MEDEIVLTKVTLFEKIALSIQRLIDQEVLKPGDKMPSVRSLSLEQKVSMSTVFQAYYLLEKKGLIEARPRSGYYVRKSFKRNAEEPSASATWKMPINVRVDSLVSDFIKPHKKDSIVDLSIAGPSVELLPVAKLNKSIQAVLREHKGKSFQYAFPPGDENLLRQIARLSLHWGGSLSKEEIIVTNGCMEAINICLRAVANQGDTIAIESPTYYGVLQTIESLGMKVLEITTNPDTGIDVDELEKALDKNPVAACLFTLNFNNPLGSCMPDSEKKRLVELLAQREIPLIEDDILGDIYFGKSRPKNAKSFDKHGLVLLCSSFSKTVAPGLRVGWTAPGRFKEKVERLKFMTSIAAPTLMQQAVAHFLENGRYDNHLKALRLAYHIQMRKYREAIFKYFPEGTKVTDPQGGHVIWIELPSKVNAIELQDIVLRQGIAILPGSIFSAKKRHENFIRIGYCNQFTPEVENALYVIGKCAKNMLLERN</sequence>
<evidence type="ECO:0000313" key="7">
    <source>
        <dbReference type="EMBL" id="POY35383.1"/>
    </source>
</evidence>
<organism evidence="7 8">
    <name type="scientific">Solitalea longa</name>
    <dbReference type="NCBI Taxonomy" id="2079460"/>
    <lineage>
        <taxon>Bacteria</taxon>
        <taxon>Pseudomonadati</taxon>
        <taxon>Bacteroidota</taxon>
        <taxon>Sphingobacteriia</taxon>
        <taxon>Sphingobacteriales</taxon>
        <taxon>Sphingobacteriaceae</taxon>
        <taxon>Solitalea</taxon>
    </lineage>
</organism>
<dbReference type="InterPro" id="IPR015422">
    <property type="entry name" value="PyrdxlP-dep_Trfase_small"/>
</dbReference>
<evidence type="ECO:0000256" key="2">
    <source>
        <dbReference type="ARBA" id="ARBA00022898"/>
    </source>
</evidence>
<dbReference type="Gene3D" id="3.40.640.10">
    <property type="entry name" value="Type I PLP-dependent aspartate aminotransferase-like (Major domain)"/>
    <property type="match status" value="1"/>
</dbReference>
<reference evidence="7 8" key="1">
    <citation type="submission" date="2018-01" db="EMBL/GenBank/DDBJ databases">
        <authorList>
            <person name="Gaut B.S."/>
            <person name="Morton B.R."/>
            <person name="Clegg M.T."/>
            <person name="Duvall M.R."/>
        </authorList>
    </citation>
    <scope>NUCLEOTIDE SEQUENCE [LARGE SCALE GENOMIC DNA]</scope>
    <source>
        <strain evidence="7 8">HR-AV</strain>
    </source>
</reference>
<dbReference type="EMBL" id="PQVF01000011">
    <property type="protein sequence ID" value="POY35383.1"/>
    <property type="molecule type" value="Genomic_DNA"/>
</dbReference>
<dbReference type="InterPro" id="IPR015421">
    <property type="entry name" value="PyrdxlP-dep_Trfase_major"/>
</dbReference>
<dbReference type="Pfam" id="PF00155">
    <property type="entry name" value="Aminotran_1_2"/>
    <property type="match status" value="1"/>
</dbReference>
<dbReference type="RefSeq" id="WP_103789988.1">
    <property type="nucleotide sequence ID" value="NZ_PQVF01000011.1"/>
</dbReference>
<dbReference type="InterPro" id="IPR036388">
    <property type="entry name" value="WH-like_DNA-bd_sf"/>
</dbReference>
<dbReference type="InterPro" id="IPR051446">
    <property type="entry name" value="HTH_trans_reg/aminotransferase"/>
</dbReference>
<evidence type="ECO:0000256" key="1">
    <source>
        <dbReference type="ARBA" id="ARBA00005384"/>
    </source>
</evidence>
<proteinExistence type="inferred from homology"/>
<comment type="similarity">
    <text evidence="1">In the C-terminal section; belongs to the class-I pyridoxal-phosphate-dependent aminotransferase family.</text>
</comment>
<protein>
    <submittedName>
        <fullName evidence="7">GntR family transcriptional regulator</fullName>
    </submittedName>
</protein>
<keyword evidence="4" id="KW-0238">DNA-binding</keyword>
<dbReference type="InterPro" id="IPR036390">
    <property type="entry name" value="WH_DNA-bd_sf"/>
</dbReference>
<name>A0A2S4ZZT3_9SPHI</name>
<dbReference type="PROSITE" id="PS50949">
    <property type="entry name" value="HTH_GNTR"/>
    <property type="match status" value="1"/>
</dbReference>
<evidence type="ECO:0000256" key="4">
    <source>
        <dbReference type="ARBA" id="ARBA00023125"/>
    </source>
</evidence>
<accession>A0A2S4ZZT3</accession>